<evidence type="ECO:0000313" key="1">
    <source>
        <dbReference type="EMBL" id="PWG16989.1"/>
    </source>
</evidence>
<organism evidence="1 2">
    <name type="scientific">Salibaculum griseiflavum</name>
    <dbReference type="NCBI Taxonomy" id="1914409"/>
    <lineage>
        <taxon>Bacteria</taxon>
        <taxon>Pseudomonadati</taxon>
        <taxon>Pseudomonadota</taxon>
        <taxon>Alphaproteobacteria</taxon>
        <taxon>Rhodobacterales</taxon>
        <taxon>Roseobacteraceae</taxon>
        <taxon>Salibaculum</taxon>
    </lineage>
</organism>
<reference evidence="2" key="1">
    <citation type="submission" date="2018-05" db="EMBL/GenBank/DDBJ databases">
        <authorList>
            <person name="Du Z."/>
            <person name="Wang X."/>
        </authorList>
    </citation>
    <scope>NUCLEOTIDE SEQUENCE [LARGE SCALE GENOMIC DNA]</scope>
    <source>
        <strain evidence="2">WDS4C29</strain>
    </source>
</reference>
<proteinExistence type="predicted"/>
<dbReference type="Gene3D" id="3.30.1330.40">
    <property type="entry name" value="RutC-like"/>
    <property type="match status" value="1"/>
</dbReference>
<accession>A0A2V1P380</accession>
<dbReference type="CDD" id="cd06150">
    <property type="entry name" value="YjgF_YER057c_UK114_like_2"/>
    <property type="match status" value="1"/>
</dbReference>
<dbReference type="SUPFAM" id="SSF55298">
    <property type="entry name" value="YjgF-like"/>
    <property type="match status" value="1"/>
</dbReference>
<dbReference type="Proteomes" id="UP000245293">
    <property type="component" value="Unassembled WGS sequence"/>
</dbReference>
<gene>
    <name evidence="1" type="ORF">DFK10_09255</name>
</gene>
<dbReference type="InterPro" id="IPR006175">
    <property type="entry name" value="YjgF/YER057c/UK114"/>
</dbReference>
<dbReference type="AlphaFoldDB" id="A0A2V1P380"/>
<dbReference type="PANTHER" id="PTHR47328:SF1">
    <property type="entry name" value="RUTC FAMILY PROTEIN YOAB"/>
    <property type="match status" value="1"/>
</dbReference>
<comment type="caution">
    <text evidence="1">The sequence shown here is derived from an EMBL/GenBank/DDBJ whole genome shotgun (WGS) entry which is preliminary data.</text>
</comment>
<dbReference type="OrthoDB" id="9803101at2"/>
<sequence>MTHPTTLTRIGGSARFSAIAIHNGVAHLAGQVSQIEDGDITEQSRDVFGKVDALLAEAGTHRGNLISVQIWLADMDDYAGMNAVWDDWVAGITPPTRVCVEARMAKPHYRIEVLALAAVD</sequence>
<keyword evidence="2" id="KW-1185">Reference proteome</keyword>
<dbReference type="PANTHER" id="PTHR47328">
    <property type="match status" value="1"/>
</dbReference>
<evidence type="ECO:0000313" key="2">
    <source>
        <dbReference type="Proteomes" id="UP000245293"/>
    </source>
</evidence>
<dbReference type="EMBL" id="QETF01000008">
    <property type="protein sequence ID" value="PWG16989.1"/>
    <property type="molecule type" value="Genomic_DNA"/>
</dbReference>
<dbReference type="InterPro" id="IPR035959">
    <property type="entry name" value="RutC-like_sf"/>
</dbReference>
<dbReference type="InterPro" id="IPR035709">
    <property type="entry name" value="YoaB-like"/>
</dbReference>
<protein>
    <submittedName>
        <fullName evidence="1">RidA family protein</fullName>
    </submittedName>
</protein>
<dbReference type="Pfam" id="PF01042">
    <property type="entry name" value="Ribonuc_L-PSP"/>
    <property type="match status" value="1"/>
</dbReference>
<name>A0A2V1P380_9RHOB</name>